<evidence type="ECO:0000313" key="6">
    <source>
        <dbReference type="Proteomes" id="UP000235881"/>
    </source>
</evidence>
<dbReference type="RefSeq" id="WP_102829140.1">
    <property type="nucleotide sequence ID" value="NZ_CP065721.1"/>
</dbReference>
<dbReference type="SMART" id="SM00342">
    <property type="entry name" value="HTH_ARAC"/>
    <property type="match status" value="1"/>
</dbReference>
<dbReference type="PRINTS" id="PR00032">
    <property type="entry name" value="HTHARAC"/>
</dbReference>
<dbReference type="PANTHER" id="PTHR47894">
    <property type="entry name" value="HTH-TYPE TRANSCRIPTIONAL REGULATOR GADX"/>
    <property type="match status" value="1"/>
</dbReference>
<dbReference type="InterPro" id="IPR009057">
    <property type="entry name" value="Homeodomain-like_sf"/>
</dbReference>
<evidence type="ECO:0000259" key="4">
    <source>
        <dbReference type="PROSITE" id="PS01124"/>
    </source>
</evidence>
<evidence type="ECO:0000256" key="2">
    <source>
        <dbReference type="ARBA" id="ARBA00023125"/>
    </source>
</evidence>
<accession>A0A8E2QCK6</accession>
<dbReference type="GO" id="GO:0000976">
    <property type="term" value="F:transcription cis-regulatory region binding"/>
    <property type="evidence" value="ECO:0007669"/>
    <property type="project" value="TreeGrafter"/>
</dbReference>
<protein>
    <submittedName>
        <fullName evidence="5">AraC family transcriptional regulator</fullName>
    </submittedName>
</protein>
<keyword evidence="3" id="KW-0804">Transcription</keyword>
<dbReference type="Pfam" id="PF12833">
    <property type="entry name" value="HTH_18"/>
    <property type="match status" value="1"/>
</dbReference>
<dbReference type="PANTHER" id="PTHR47894:SF1">
    <property type="entry name" value="HTH-TYPE TRANSCRIPTIONAL REGULATOR VQSM"/>
    <property type="match status" value="1"/>
</dbReference>
<proteinExistence type="predicted"/>
<dbReference type="SUPFAM" id="SSF46689">
    <property type="entry name" value="Homeodomain-like"/>
    <property type="match status" value="1"/>
</dbReference>
<dbReference type="InterPro" id="IPR032687">
    <property type="entry name" value="AraC-type_N"/>
</dbReference>
<reference evidence="5 6" key="1">
    <citation type="submission" date="2018-01" db="EMBL/GenBank/DDBJ databases">
        <title>Denitrification phenotypes of diverse strains of Pseudomonas stutzeri.</title>
        <authorList>
            <person name="Milligan D.A."/>
            <person name="Bergaust L."/>
            <person name="Bakken L.R."/>
            <person name="Frostegard A."/>
        </authorList>
    </citation>
    <scope>NUCLEOTIDE SEQUENCE [LARGE SCALE GENOMIC DNA]</scope>
    <source>
        <strain evidence="5 6">DSM 50238</strain>
    </source>
</reference>
<comment type="caution">
    <text evidence="5">The sequence shown here is derived from an EMBL/GenBank/DDBJ whole genome shotgun (WGS) entry which is preliminary data.</text>
</comment>
<organism evidence="5 6">
    <name type="scientific">Stutzerimonas degradans</name>
    <dbReference type="NCBI Taxonomy" id="2968968"/>
    <lineage>
        <taxon>Bacteria</taxon>
        <taxon>Pseudomonadati</taxon>
        <taxon>Pseudomonadota</taxon>
        <taxon>Gammaproteobacteria</taxon>
        <taxon>Pseudomonadales</taxon>
        <taxon>Pseudomonadaceae</taxon>
        <taxon>Stutzerimonas</taxon>
    </lineage>
</organism>
<dbReference type="GO" id="GO:0003700">
    <property type="term" value="F:DNA-binding transcription factor activity"/>
    <property type="evidence" value="ECO:0007669"/>
    <property type="project" value="InterPro"/>
</dbReference>
<keyword evidence="1" id="KW-0805">Transcription regulation</keyword>
<keyword evidence="2" id="KW-0238">DNA-binding</keyword>
<gene>
    <name evidence="5" type="ORF">CXK95_14935</name>
</gene>
<dbReference type="EMBL" id="POUK01000005">
    <property type="protein sequence ID" value="PNF75886.1"/>
    <property type="molecule type" value="Genomic_DNA"/>
</dbReference>
<dbReference type="InterPro" id="IPR018060">
    <property type="entry name" value="HTH_AraC"/>
</dbReference>
<dbReference type="InterPro" id="IPR020449">
    <property type="entry name" value="Tscrpt_reg_AraC-type_HTH"/>
</dbReference>
<dbReference type="AlphaFoldDB" id="A0A8E2QCK6"/>
<evidence type="ECO:0000256" key="3">
    <source>
        <dbReference type="ARBA" id="ARBA00023163"/>
    </source>
</evidence>
<dbReference type="PROSITE" id="PS01124">
    <property type="entry name" value="HTH_ARAC_FAMILY_2"/>
    <property type="match status" value="1"/>
</dbReference>
<dbReference type="GO" id="GO:0005829">
    <property type="term" value="C:cytosol"/>
    <property type="evidence" value="ECO:0007669"/>
    <property type="project" value="TreeGrafter"/>
</dbReference>
<evidence type="ECO:0000256" key="1">
    <source>
        <dbReference type="ARBA" id="ARBA00023015"/>
    </source>
</evidence>
<keyword evidence="6" id="KW-1185">Reference proteome</keyword>
<evidence type="ECO:0000313" key="5">
    <source>
        <dbReference type="EMBL" id="PNF75886.1"/>
    </source>
</evidence>
<feature type="domain" description="HTH araC/xylS-type" evidence="4">
    <location>
        <begin position="234"/>
        <end position="332"/>
    </location>
</feature>
<dbReference type="Proteomes" id="UP000235881">
    <property type="component" value="Unassembled WGS sequence"/>
</dbReference>
<dbReference type="Pfam" id="PF12625">
    <property type="entry name" value="Arabinose_bd"/>
    <property type="match status" value="1"/>
</dbReference>
<name>A0A8E2QCK6_9GAMM</name>
<sequence>MREQDSVAAYLVQAALHRLRDNPARLQQVLAAAGIDAAALTAPHAQVPAAAVSRFWLAMSAELGDEFFGFDSHGLPNGSFALICRGLIQETSLGKALPRCLQYLGLFIHDIRATLEVRNGQAVVRLSSELADPTLKGPAEEIFLSIVLGVMCWLVGRRIPLNRSRFSTPAPAGQTTPWHWGPLVEYDGAQSEVAFEASYLRLPVIQDGASLRAFLRSCPQWLVVRFRNDSGLASQLFRALRSQPSDQWPTLAAIARARGLGEQVLRRQLAKEGFTYQEIKHEVRRALVFNLLRDRQLSISEIAVRAGFQEPSAFHRLFRRWTGQSPGQFRSQLHPPPRS</sequence>
<dbReference type="Gene3D" id="1.10.10.60">
    <property type="entry name" value="Homeodomain-like"/>
    <property type="match status" value="1"/>
</dbReference>